<evidence type="ECO:0000313" key="2">
    <source>
        <dbReference type="Proteomes" id="UP000186955"/>
    </source>
</evidence>
<dbReference type="Proteomes" id="UP000186955">
    <property type="component" value="Unassembled WGS sequence"/>
</dbReference>
<dbReference type="AlphaFoldDB" id="A0A1Q5UDB0"/>
<gene>
    <name evidence="1" type="ORF">PENSUB_4081</name>
</gene>
<accession>A0A1Q5UDB0</accession>
<proteinExistence type="predicted"/>
<keyword evidence="2" id="KW-1185">Reference proteome</keyword>
<evidence type="ECO:0000313" key="1">
    <source>
        <dbReference type="EMBL" id="OKP10476.1"/>
    </source>
</evidence>
<evidence type="ECO:0008006" key="3">
    <source>
        <dbReference type="Google" id="ProtNLM"/>
    </source>
</evidence>
<organism evidence="1 2">
    <name type="scientific">Penicillium subrubescens</name>
    <dbReference type="NCBI Taxonomy" id="1316194"/>
    <lineage>
        <taxon>Eukaryota</taxon>
        <taxon>Fungi</taxon>
        <taxon>Dikarya</taxon>
        <taxon>Ascomycota</taxon>
        <taxon>Pezizomycotina</taxon>
        <taxon>Eurotiomycetes</taxon>
        <taxon>Eurotiomycetidae</taxon>
        <taxon>Eurotiales</taxon>
        <taxon>Aspergillaceae</taxon>
        <taxon>Penicillium</taxon>
    </lineage>
</organism>
<name>A0A1Q5UDB0_9EURO</name>
<sequence>MWTDIHALPGTNPLRRSTPWIKKFRRYHHSPLYQVADALKSIEIETLETINPFTLAPWETRMQTDVEAMPDSQTVPGGSMQVVVRSSARNGLVGFAVAIEKQPPQYRKLKLKTFSVTLGTRSEQNPFFAELAAMAHTLNMQVGLKDYRIMLLTSNKAAALTIRNPRQQSG</sequence>
<dbReference type="EMBL" id="MNBE01000316">
    <property type="protein sequence ID" value="OKP10476.1"/>
    <property type="molecule type" value="Genomic_DNA"/>
</dbReference>
<comment type="caution">
    <text evidence="1">The sequence shown here is derived from an EMBL/GenBank/DDBJ whole genome shotgun (WGS) entry which is preliminary data.</text>
</comment>
<protein>
    <recommendedName>
        <fullName evidence="3">RNase H type-1 domain-containing protein</fullName>
    </recommendedName>
</protein>
<reference evidence="1 2" key="1">
    <citation type="submission" date="2016-10" db="EMBL/GenBank/DDBJ databases">
        <title>Genome sequence of the ascomycete fungus Penicillium subrubescens.</title>
        <authorList>
            <person name="De Vries R.P."/>
            <person name="Peng M."/>
            <person name="Dilokpimol A."/>
            <person name="Hilden K."/>
            <person name="Makela M.R."/>
            <person name="Grigoriev I."/>
            <person name="Riley R."/>
            <person name="Granchi Z."/>
        </authorList>
    </citation>
    <scope>NUCLEOTIDE SEQUENCE [LARGE SCALE GENOMIC DNA]</scope>
    <source>
        <strain evidence="1 2">CBS 132785</strain>
    </source>
</reference>
<dbReference type="STRING" id="1316194.A0A1Q5UDB0"/>